<dbReference type="Gene3D" id="1.25.40.10">
    <property type="entry name" value="Tetratricopeptide repeat domain"/>
    <property type="match status" value="1"/>
</dbReference>
<feature type="region of interest" description="Disordered" evidence="3">
    <location>
        <begin position="535"/>
        <end position="589"/>
    </location>
</feature>
<keyword evidence="1 2" id="KW-0694">RNA-binding</keyword>
<dbReference type="InterPro" id="IPR011990">
    <property type="entry name" value="TPR-like_helical_dom_sf"/>
</dbReference>
<dbReference type="SMART" id="SM00360">
    <property type="entry name" value="RRM"/>
    <property type="match status" value="1"/>
</dbReference>
<dbReference type="OrthoDB" id="360390at2759"/>
<dbReference type="GO" id="GO:0000398">
    <property type="term" value="P:mRNA splicing, via spliceosome"/>
    <property type="evidence" value="ECO:0007669"/>
    <property type="project" value="TreeGrafter"/>
</dbReference>
<dbReference type="GO" id="GO:0005737">
    <property type="term" value="C:cytoplasm"/>
    <property type="evidence" value="ECO:0007669"/>
    <property type="project" value="TreeGrafter"/>
</dbReference>
<dbReference type="Pfam" id="PF05391">
    <property type="entry name" value="Lsm_interact"/>
    <property type="match status" value="1"/>
</dbReference>
<evidence type="ECO:0000313" key="6">
    <source>
        <dbReference type="Proteomes" id="UP000008792"/>
    </source>
</evidence>
<dbReference type="InterPro" id="IPR008669">
    <property type="entry name" value="LSM_interact"/>
</dbReference>
<feature type="compositionally biased region" description="Low complexity" evidence="3">
    <location>
        <begin position="24"/>
        <end position="54"/>
    </location>
</feature>
<evidence type="ECO:0000256" key="3">
    <source>
        <dbReference type="SAM" id="MobiDB-lite"/>
    </source>
</evidence>
<dbReference type="InterPro" id="IPR012677">
    <property type="entry name" value="Nucleotide-bd_a/b_plait_sf"/>
</dbReference>
<feature type="compositionally biased region" description="Low complexity" evidence="3">
    <location>
        <begin position="681"/>
        <end position="693"/>
    </location>
</feature>
<evidence type="ECO:0000313" key="5">
    <source>
        <dbReference type="EMBL" id="KRF80692.1"/>
    </source>
</evidence>
<dbReference type="PROSITE" id="PS50102">
    <property type="entry name" value="RRM"/>
    <property type="match status" value="1"/>
</dbReference>
<dbReference type="SMART" id="SM00386">
    <property type="entry name" value="HAT"/>
    <property type="match status" value="3"/>
</dbReference>
<feature type="compositionally biased region" description="Basic and acidic residues" evidence="3">
    <location>
        <begin position="755"/>
        <end position="772"/>
    </location>
</feature>
<dbReference type="PANTHER" id="PTHR15481:SF0">
    <property type="entry name" value="LD23870P-RELATED"/>
    <property type="match status" value="1"/>
</dbReference>
<dbReference type="Gene3D" id="3.30.70.330">
    <property type="match status" value="1"/>
</dbReference>
<feature type="compositionally biased region" description="Basic and acidic residues" evidence="3">
    <location>
        <begin position="781"/>
        <end position="791"/>
    </location>
</feature>
<name>A0A0Q9WH77_DROVI</name>
<feature type="compositionally biased region" description="Low complexity" evidence="3">
    <location>
        <begin position="737"/>
        <end position="754"/>
    </location>
</feature>
<dbReference type="GO" id="GO:0003723">
    <property type="term" value="F:RNA binding"/>
    <property type="evidence" value="ECO:0007669"/>
    <property type="project" value="UniProtKB-UniRule"/>
</dbReference>
<dbReference type="EMBL" id="CH940653">
    <property type="protein sequence ID" value="KRF80692.1"/>
    <property type="molecule type" value="Genomic_DNA"/>
</dbReference>
<dbReference type="GO" id="GO:0005654">
    <property type="term" value="C:nucleoplasm"/>
    <property type="evidence" value="ECO:0007669"/>
    <property type="project" value="TreeGrafter"/>
</dbReference>
<dbReference type="GO" id="GO:0061574">
    <property type="term" value="C:ASAP complex"/>
    <property type="evidence" value="ECO:0007669"/>
    <property type="project" value="TreeGrafter"/>
</dbReference>
<sequence length="791" mass="89590">MASGADNAPAGDSQDDNIVNEQPIEISSDSNEESASGAESETESEVSVLSSLGDTSDSHDEQKMEDEFAAILARPAKKYKHYMDLCTTAFKLNVFDKIEVAINEFQKYTTIPSHIWLRYLKTLKVVTQTPAERAVFETKCASALSSFYDEQLADFVVKSLLEQPLMEQHPMWSKLLADYGLERVDFVEQVRKLLSSMSEKDDVELIEKAMSAKCVTWNCSDEQLQSISNLIDDFKQKLKASTENSSWLQENFILKVDALSLGINIKCTLVKLIYERCLAKYPTDSRLWLDYIAYMEKPIESANRALHHTSVNDGYLKCKPLDLINRVLQLKPTMALNHKYLELMEQHNLSQEQVETEITRHLERLEPYMDMNVELQLDYLAYRVRHTEVDDEQQVKKLRAAFRQVWDRLSDLYGDQADTSYEVLQLWAQVEYAKLHSPDNGASIWCEILNYPGSSVKSHLWLAYAQMESEYNSGRKMTTVLRQALSALSMTPDVHVIAELYRRNERCFGTYQTIADCQAYCEAYMQVHSKVETYRQPSSTWRGQGDRKQMGNQKPVKRPSAPLPRKQVPAAKKIMPPGPPSKEPKESNFKYSPNLEVNKIFIKNLYPRCTKEDLSDAFKCFGNIKDVRLVYKHGNQRFKGIAYIEFEKPEEAQNAVICGDGLCLGGQNIEVAISNPPPKPAAGATTSTASAAGQRKPLKRRIQTTLIPTRLVINEVKRRKKLELDMDEDAAVSSTMDANGKANNANGNADANDNANDKDNAAKKADELEKSDAPPPTVPKSNDDFRKLFNI</sequence>
<evidence type="ECO:0000259" key="4">
    <source>
        <dbReference type="PROSITE" id="PS50102"/>
    </source>
</evidence>
<dbReference type="Pfam" id="PF00076">
    <property type="entry name" value="RRM_1"/>
    <property type="match status" value="1"/>
</dbReference>
<evidence type="ECO:0000256" key="2">
    <source>
        <dbReference type="PROSITE-ProRule" id="PRU00176"/>
    </source>
</evidence>
<dbReference type="InterPro" id="IPR000504">
    <property type="entry name" value="RRM_dom"/>
</dbReference>
<feature type="region of interest" description="Disordered" evidence="3">
    <location>
        <begin position="733"/>
        <end position="791"/>
    </location>
</feature>
<organism evidence="5 6">
    <name type="scientific">Drosophila virilis</name>
    <name type="common">Fruit fly</name>
    <dbReference type="NCBI Taxonomy" id="7244"/>
    <lineage>
        <taxon>Eukaryota</taxon>
        <taxon>Metazoa</taxon>
        <taxon>Ecdysozoa</taxon>
        <taxon>Arthropoda</taxon>
        <taxon>Hexapoda</taxon>
        <taxon>Insecta</taxon>
        <taxon>Pterygota</taxon>
        <taxon>Neoptera</taxon>
        <taxon>Endopterygota</taxon>
        <taxon>Diptera</taxon>
        <taxon>Brachycera</taxon>
        <taxon>Muscomorpha</taxon>
        <taxon>Ephydroidea</taxon>
        <taxon>Drosophilidae</taxon>
        <taxon>Drosophila</taxon>
    </lineage>
</organism>
<gene>
    <name evidence="5" type="primary">Dvir\GJ16573</name>
    <name evidence="5" type="ORF">Dvir_GJ16573</name>
</gene>
<dbReference type="InterPro" id="IPR003107">
    <property type="entry name" value="HAT"/>
</dbReference>
<evidence type="ECO:0000256" key="1">
    <source>
        <dbReference type="ARBA" id="ARBA00022884"/>
    </source>
</evidence>
<protein>
    <submittedName>
        <fullName evidence="5">Uncharacterized protein, isoform B</fullName>
    </submittedName>
</protein>
<reference evidence="5 6" key="1">
    <citation type="journal article" date="2007" name="Nature">
        <title>Evolution of genes and genomes on the Drosophila phylogeny.</title>
        <authorList>
            <consortium name="Drosophila 12 Genomes Consortium"/>
            <person name="Clark A.G."/>
            <person name="Eisen M.B."/>
            <person name="Smith D.R."/>
            <person name="Bergman C.M."/>
            <person name="Oliver B."/>
            <person name="Markow T.A."/>
            <person name="Kaufman T.C."/>
            <person name="Kellis M."/>
            <person name="Gelbart W."/>
            <person name="Iyer V.N."/>
            <person name="Pollard D.A."/>
            <person name="Sackton T.B."/>
            <person name="Larracuente A.M."/>
            <person name="Singh N.D."/>
            <person name="Abad J.P."/>
            <person name="Abt D.N."/>
            <person name="Adryan B."/>
            <person name="Aguade M."/>
            <person name="Akashi H."/>
            <person name="Anderson W.W."/>
            <person name="Aquadro C.F."/>
            <person name="Ardell D.H."/>
            <person name="Arguello R."/>
            <person name="Artieri C.G."/>
            <person name="Barbash D.A."/>
            <person name="Barker D."/>
            <person name="Barsanti P."/>
            <person name="Batterham P."/>
            <person name="Batzoglou S."/>
            <person name="Begun D."/>
            <person name="Bhutkar A."/>
            <person name="Blanco E."/>
            <person name="Bosak S.A."/>
            <person name="Bradley R.K."/>
            <person name="Brand A.D."/>
            <person name="Brent M.R."/>
            <person name="Brooks A.N."/>
            <person name="Brown R.H."/>
            <person name="Butlin R.K."/>
            <person name="Caggese C."/>
            <person name="Calvi B.R."/>
            <person name="Bernardo de Carvalho A."/>
            <person name="Caspi A."/>
            <person name="Castrezana S."/>
            <person name="Celniker S.E."/>
            <person name="Chang J.L."/>
            <person name="Chapple C."/>
            <person name="Chatterji S."/>
            <person name="Chinwalla A."/>
            <person name="Civetta A."/>
            <person name="Clifton S.W."/>
            <person name="Comeron J.M."/>
            <person name="Costello J.C."/>
            <person name="Coyne J.A."/>
            <person name="Daub J."/>
            <person name="David R.G."/>
            <person name="Delcher A.L."/>
            <person name="Delehaunty K."/>
            <person name="Do C.B."/>
            <person name="Ebling H."/>
            <person name="Edwards K."/>
            <person name="Eickbush T."/>
            <person name="Evans J.D."/>
            <person name="Filipski A."/>
            <person name="Findeiss S."/>
            <person name="Freyhult E."/>
            <person name="Fulton L."/>
            <person name="Fulton R."/>
            <person name="Garcia A.C."/>
            <person name="Gardiner A."/>
            <person name="Garfield D.A."/>
            <person name="Garvin B.E."/>
            <person name="Gibson G."/>
            <person name="Gilbert D."/>
            <person name="Gnerre S."/>
            <person name="Godfrey J."/>
            <person name="Good R."/>
            <person name="Gotea V."/>
            <person name="Gravely B."/>
            <person name="Greenberg A.J."/>
            <person name="Griffiths-Jones S."/>
            <person name="Gross S."/>
            <person name="Guigo R."/>
            <person name="Gustafson E.A."/>
            <person name="Haerty W."/>
            <person name="Hahn M.W."/>
            <person name="Halligan D.L."/>
            <person name="Halpern A.L."/>
            <person name="Halter G.M."/>
            <person name="Han M.V."/>
            <person name="Heger A."/>
            <person name="Hillier L."/>
            <person name="Hinrichs A.S."/>
            <person name="Holmes I."/>
            <person name="Hoskins R.A."/>
            <person name="Hubisz M.J."/>
            <person name="Hultmark D."/>
            <person name="Huntley M.A."/>
            <person name="Jaffe D.B."/>
            <person name="Jagadeeshan S."/>
            <person name="Jeck W.R."/>
            <person name="Johnson J."/>
            <person name="Jones C.D."/>
            <person name="Jordan W.C."/>
            <person name="Karpen G.H."/>
            <person name="Kataoka E."/>
            <person name="Keightley P.D."/>
            <person name="Kheradpour P."/>
            <person name="Kirkness E.F."/>
            <person name="Koerich L.B."/>
            <person name="Kristiansen K."/>
            <person name="Kudrna D."/>
            <person name="Kulathinal R.J."/>
            <person name="Kumar S."/>
            <person name="Kwok R."/>
            <person name="Lander E."/>
            <person name="Langley C.H."/>
            <person name="Lapoint R."/>
            <person name="Lazzaro B.P."/>
            <person name="Lee S.J."/>
            <person name="Levesque L."/>
            <person name="Li R."/>
            <person name="Lin C.F."/>
            <person name="Lin M.F."/>
            <person name="Lindblad-Toh K."/>
            <person name="Llopart A."/>
            <person name="Long M."/>
            <person name="Low L."/>
            <person name="Lozovsky E."/>
            <person name="Lu J."/>
            <person name="Luo M."/>
            <person name="Machado C.A."/>
            <person name="Makalowski W."/>
            <person name="Marzo M."/>
            <person name="Matsuda M."/>
            <person name="Matzkin L."/>
            <person name="McAllister B."/>
            <person name="McBride C.S."/>
            <person name="McKernan B."/>
            <person name="McKernan K."/>
            <person name="Mendez-Lago M."/>
            <person name="Minx P."/>
            <person name="Mollenhauer M.U."/>
            <person name="Montooth K."/>
            <person name="Mount S.M."/>
            <person name="Mu X."/>
            <person name="Myers E."/>
            <person name="Negre B."/>
            <person name="Newfeld S."/>
            <person name="Nielsen R."/>
            <person name="Noor M.A."/>
            <person name="O'Grady P."/>
            <person name="Pachter L."/>
            <person name="Papaceit M."/>
            <person name="Parisi M.J."/>
            <person name="Parisi M."/>
            <person name="Parts L."/>
            <person name="Pedersen J.S."/>
            <person name="Pesole G."/>
            <person name="Phillippy A.M."/>
            <person name="Ponting C.P."/>
            <person name="Pop M."/>
            <person name="Porcelli D."/>
            <person name="Powell J.R."/>
            <person name="Prohaska S."/>
            <person name="Pruitt K."/>
            <person name="Puig M."/>
            <person name="Quesneville H."/>
            <person name="Ram K.R."/>
            <person name="Rand D."/>
            <person name="Rasmussen M.D."/>
            <person name="Reed L.K."/>
            <person name="Reenan R."/>
            <person name="Reily A."/>
            <person name="Remington K.A."/>
            <person name="Rieger T.T."/>
            <person name="Ritchie M.G."/>
            <person name="Robin C."/>
            <person name="Rogers Y.H."/>
            <person name="Rohde C."/>
            <person name="Rozas J."/>
            <person name="Rubenfield M.J."/>
            <person name="Ruiz A."/>
            <person name="Russo S."/>
            <person name="Salzberg S.L."/>
            <person name="Sanchez-Gracia A."/>
            <person name="Saranga D.J."/>
            <person name="Sato H."/>
            <person name="Schaeffer S.W."/>
            <person name="Schatz M.C."/>
            <person name="Schlenke T."/>
            <person name="Schwartz R."/>
            <person name="Segarra C."/>
            <person name="Singh R.S."/>
            <person name="Sirot L."/>
            <person name="Sirota M."/>
            <person name="Sisneros N.B."/>
            <person name="Smith C.D."/>
            <person name="Smith T.F."/>
            <person name="Spieth J."/>
            <person name="Stage D.E."/>
            <person name="Stark A."/>
            <person name="Stephan W."/>
            <person name="Strausberg R.L."/>
            <person name="Strempel S."/>
            <person name="Sturgill D."/>
            <person name="Sutton G."/>
            <person name="Sutton G.G."/>
            <person name="Tao W."/>
            <person name="Teichmann S."/>
            <person name="Tobari Y.N."/>
            <person name="Tomimura Y."/>
            <person name="Tsolas J.M."/>
            <person name="Valente V.L."/>
            <person name="Venter E."/>
            <person name="Venter J.C."/>
            <person name="Vicario S."/>
            <person name="Vieira F.G."/>
            <person name="Vilella A.J."/>
            <person name="Villasante A."/>
            <person name="Walenz B."/>
            <person name="Wang J."/>
            <person name="Wasserman M."/>
            <person name="Watts T."/>
            <person name="Wilson D."/>
            <person name="Wilson R.K."/>
            <person name="Wing R.A."/>
            <person name="Wolfner M.F."/>
            <person name="Wong A."/>
            <person name="Wong G.K."/>
            <person name="Wu C.I."/>
            <person name="Wu G."/>
            <person name="Yamamoto D."/>
            <person name="Yang H.P."/>
            <person name="Yang S.P."/>
            <person name="Yorke J.A."/>
            <person name="Yoshida K."/>
            <person name="Zdobnov E."/>
            <person name="Zhang P."/>
            <person name="Zhang Y."/>
            <person name="Zimin A.V."/>
            <person name="Baldwin J."/>
            <person name="Abdouelleil A."/>
            <person name="Abdulkadir J."/>
            <person name="Abebe A."/>
            <person name="Abera B."/>
            <person name="Abreu J."/>
            <person name="Acer S.C."/>
            <person name="Aftuck L."/>
            <person name="Alexander A."/>
            <person name="An P."/>
            <person name="Anderson E."/>
            <person name="Anderson S."/>
            <person name="Arachi H."/>
            <person name="Azer M."/>
            <person name="Bachantsang P."/>
            <person name="Barry A."/>
            <person name="Bayul T."/>
            <person name="Berlin A."/>
            <person name="Bessette D."/>
            <person name="Bloom T."/>
            <person name="Blye J."/>
            <person name="Boguslavskiy L."/>
            <person name="Bonnet C."/>
            <person name="Boukhgalter B."/>
            <person name="Bourzgui I."/>
            <person name="Brown A."/>
            <person name="Cahill P."/>
            <person name="Channer S."/>
            <person name="Cheshatsang Y."/>
            <person name="Chuda L."/>
            <person name="Citroen M."/>
            <person name="Collymore A."/>
            <person name="Cooke P."/>
            <person name="Costello M."/>
            <person name="D'Aco K."/>
            <person name="Daza R."/>
            <person name="De Haan G."/>
            <person name="DeGray S."/>
            <person name="DeMaso C."/>
            <person name="Dhargay N."/>
            <person name="Dooley K."/>
            <person name="Dooley E."/>
            <person name="Doricent M."/>
            <person name="Dorje P."/>
            <person name="Dorjee K."/>
            <person name="Dupes A."/>
            <person name="Elong R."/>
            <person name="Falk J."/>
            <person name="Farina A."/>
            <person name="Faro S."/>
            <person name="Ferguson D."/>
            <person name="Fisher S."/>
            <person name="Foley C.D."/>
            <person name="Franke A."/>
            <person name="Friedrich D."/>
            <person name="Gadbois L."/>
            <person name="Gearin G."/>
            <person name="Gearin C.R."/>
            <person name="Giannoukos G."/>
            <person name="Goode T."/>
            <person name="Graham J."/>
            <person name="Grandbois E."/>
            <person name="Grewal S."/>
            <person name="Gyaltsen K."/>
            <person name="Hafez N."/>
            <person name="Hagos B."/>
            <person name="Hall J."/>
            <person name="Henson C."/>
            <person name="Hollinger A."/>
            <person name="Honan T."/>
            <person name="Huard M.D."/>
            <person name="Hughes L."/>
            <person name="Hurhula B."/>
            <person name="Husby M.E."/>
            <person name="Kamat A."/>
            <person name="Kanga B."/>
            <person name="Kashin S."/>
            <person name="Khazanovich D."/>
            <person name="Kisner P."/>
            <person name="Lance K."/>
            <person name="Lara M."/>
            <person name="Lee W."/>
            <person name="Lennon N."/>
            <person name="Letendre F."/>
            <person name="LeVine R."/>
            <person name="Lipovsky A."/>
            <person name="Liu X."/>
            <person name="Liu J."/>
            <person name="Liu S."/>
            <person name="Lokyitsang T."/>
            <person name="Lokyitsang Y."/>
            <person name="Lubonja R."/>
            <person name="Lui A."/>
            <person name="MacDonald P."/>
            <person name="Magnisalis V."/>
            <person name="Maru K."/>
            <person name="Matthews C."/>
            <person name="McCusker W."/>
            <person name="McDonough S."/>
            <person name="Mehta T."/>
            <person name="Meldrim J."/>
            <person name="Meneus L."/>
            <person name="Mihai O."/>
            <person name="Mihalev A."/>
            <person name="Mihova T."/>
            <person name="Mittelman R."/>
            <person name="Mlenga V."/>
            <person name="Montmayeur A."/>
            <person name="Mulrain L."/>
            <person name="Navidi A."/>
            <person name="Naylor J."/>
            <person name="Negash T."/>
            <person name="Nguyen T."/>
            <person name="Nguyen N."/>
            <person name="Nicol R."/>
            <person name="Norbu C."/>
            <person name="Norbu N."/>
            <person name="Novod N."/>
            <person name="O'Neill B."/>
            <person name="Osman S."/>
            <person name="Markiewicz E."/>
            <person name="Oyono O.L."/>
            <person name="Patti C."/>
            <person name="Phunkhang P."/>
            <person name="Pierre F."/>
            <person name="Priest M."/>
            <person name="Raghuraman S."/>
            <person name="Rege F."/>
            <person name="Reyes R."/>
            <person name="Rise C."/>
            <person name="Rogov P."/>
            <person name="Ross K."/>
            <person name="Ryan E."/>
            <person name="Settipalli S."/>
            <person name="Shea T."/>
            <person name="Sherpa N."/>
            <person name="Shi L."/>
            <person name="Shih D."/>
            <person name="Sparrow T."/>
            <person name="Spaulding J."/>
            <person name="Stalker J."/>
            <person name="Stange-Thomann N."/>
            <person name="Stavropoulos S."/>
            <person name="Stone C."/>
            <person name="Strader C."/>
            <person name="Tesfaye S."/>
            <person name="Thomson T."/>
            <person name="Thoulutsang Y."/>
            <person name="Thoulutsang D."/>
            <person name="Topham K."/>
            <person name="Topping I."/>
            <person name="Tsamla T."/>
            <person name="Vassiliev H."/>
            <person name="Vo A."/>
            <person name="Wangchuk T."/>
            <person name="Wangdi T."/>
            <person name="Weiand M."/>
            <person name="Wilkinson J."/>
            <person name="Wilson A."/>
            <person name="Yadav S."/>
            <person name="Young G."/>
            <person name="Yu Q."/>
            <person name="Zembek L."/>
            <person name="Zhong D."/>
            <person name="Zimmer A."/>
            <person name="Zwirko Z."/>
            <person name="Jaffe D.B."/>
            <person name="Alvarez P."/>
            <person name="Brockman W."/>
            <person name="Butler J."/>
            <person name="Chin C."/>
            <person name="Gnerre S."/>
            <person name="Grabherr M."/>
            <person name="Kleber M."/>
            <person name="Mauceli E."/>
            <person name="MacCallum I."/>
        </authorList>
    </citation>
    <scope>NUCLEOTIDE SEQUENCE [LARGE SCALE GENOMIC DNA]</scope>
    <source>
        <strain evidence="6">Tucson 15010-1051.87</strain>
    </source>
</reference>
<dbReference type="SUPFAM" id="SSF48452">
    <property type="entry name" value="TPR-like"/>
    <property type="match status" value="1"/>
</dbReference>
<dbReference type="SMR" id="A0A0Q9WH77"/>
<accession>A0A0Q9WH77</accession>
<dbReference type="Proteomes" id="UP000008792">
    <property type="component" value="Unassembled WGS sequence"/>
</dbReference>
<dbReference type="PANTHER" id="PTHR15481">
    <property type="entry name" value="RIBONUCLEIC ACID BINDING PROTEIN S1"/>
    <property type="match status" value="1"/>
</dbReference>
<feature type="region of interest" description="Disordered" evidence="3">
    <location>
        <begin position="674"/>
        <end position="701"/>
    </location>
</feature>
<keyword evidence="6" id="KW-1185">Reference proteome</keyword>
<feature type="domain" description="RRM" evidence="4">
    <location>
        <begin position="598"/>
        <end position="676"/>
    </location>
</feature>
<proteinExistence type="predicted"/>
<dbReference type="AlphaFoldDB" id="A0A0Q9WH77"/>
<dbReference type="InterPro" id="IPR035979">
    <property type="entry name" value="RBD_domain_sf"/>
</dbReference>
<feature type="region of interest" description="Disordered" evidence="3">
    <location>
        <begin position="1"/>
        <end position="61"/>
    </location>
</feature>
<dbReference type="SUPFAM" id="SSF54928">
    <property type="entry name" value="RNA-binding domain, RBD"/>
    <property type="match status" value="1"/>
</dbReference>